<evidence type="ECO:0000313" key="2">
    <source>
        <dbReference type="Proteomes" id="UP000324222"/>
    </source>
</evidence>
<dbReference type="Proteomes" id="UP000324222">
    <property type="component" value="Unassembled WGS sequence"/>
</dbReference>
<dbReference type="EMBL" id="VSRR010153326">
    <property type="protein sequence ID" value="MPD06851.1"/>
    <property type="molecule type" value="Genomic_DNA"/>
</dbReference>
<proteinExistence type="predicted"/>
<dbReference type="AlphaFoldDB" id="A0A5B7KD88"/>
<gene>
    <name evidence="1" type="ORF">E2C01_102682</name>
</gene>
<comment type="caution">
    <text evidence="1">The sequence shown here is derived from an EMBL/GenBank/DDBJ whole genome shotgun (WGS) entry which is preliminary data.</text>
</comment>
<accession>A0A5B7KD88</accession>
<keyword evidence="2" id="KW-1185">Reference proteome</keyword>
<reference evidence="1 2" key="1">
    <citation type="submission" date="2019-05" db="EMBL/GenBank/DDBJ databases">
        <title>Another draft genome of Portunus trituberculatus and its Hox gene families provides insights of decapod evolution.</title>
        <authorList>
            <person name="Jeong J.-H."/>
            <person name="Song I."/>
            <person name="Kim S."/>
            <person name="Choi T."/>
            <person name="Kim D."/>
            <person name="Ryu S."/>
            <person name="Kim W."/>
        </authorList>
    </citation>
    <scope>NUCLEOTIDE SEQUENCE [LARGE SCALE GENOMIC DNA]</scope>
    <source>
        <tissue evidence="1">Muscle</tissue>
    </source>
</reference>
<sequence length="134" mass="14894">MTTKVRVRTPRLTPLVPGQLSLQIRDVKLTVPKHRAPKVFIGISAVLSTETMRLHSNTGDRKREEDCNTLLKEFSDVLVEPGDFNNSARLPTMTGTAILLSQSKEPLFSDPLPLRPFEAASADLFVYGGKDYLI</sequence>
<evidence type="ECO:0000313" key="1">
    <source>
        <dbReference type="EMBL" id="MPD06851.1"/>
    </source>
</evidence>
<protein>
    <submittedName>
        <fullName evidence="1">Uncharacterized protein</fullName>
    </submittedName>
</protein>
<organism evidence="1 2">
    <name type="scientific">Portunus trituberculatus</name>
    <name type="common">Swimming crab</name>
    <name type="synonym">Neptunus trituberculatus</name>
    <dbReference type="NCBI Taxonomy" id="210409"/>
    <lineage>
        <taxon>Eukaryota</taxon>
        <taxon>Metazoa</taxon>
        <taxon>Ecdysozoa</taxon>
        <taxon>Arthropoda</taxon>
        <taxon>Crustacea</taxon>
        <taxon>Multicrustacea</taxon>
        <taxon>Malacostraca</taxon>
        <taxon>Eumalacostraca</taxon>
        <taxon>Eucarida</taxon>
        <taxon>Decapoda</taxon>
        <taxon>Pleocyemata</taxon>
        <taxon>Brachyura</taxon>
        <taxon>Eubrachyura</taxon>
        <taxon>Portunoidea</taxon>
        <taxon>Portunidae</taxon>
        <taxon>Portuninae</taxon>
        <taxon>Portunus</taxon>
    </lineage>
</organism>
<name>A0A5B7KD88_PORTR</name>